<dbReference type="Pfam" id="PF05048">
    <property type="entry name" value="NosD"/>
    <property type="match status" value="3"/>
</dbReference>
<feature type="domain" description="Carbohydrate-binding/sugar hydrolysis" evidence="4">
    <location>
        <begin position="916"/>
        <end position="1044"/>
    </location>
</feature>
<evidence type="ECO:0000313" key="5">
    <source>
        <dbReference type="EMBL" id="ADE35644.1"/>
    </source>
</evidence>
<keyword evidence="2" id="KW-0677">Repeat</keyword>
<evidence type="ECO:0000259" key="4">
    <source>
        <dbReference type="SMART" id="SM00722"/>
    </source>
</evidence>
<dbReference type="HOGENOM" id="CLU_009318_4_0_2"/>
<dbReference type="InterPro" id="IPR022441">
    <property type="entry name" value="Para_beta_helix_rpt-2"/>
</dbReference>
<dbReference type="GeneID" id="8982239"/>
<reference evidence="5 6" key="1">
    <citation type="submission" date="2010-03" db="EMBL/GenBank/DDBJ databases">
        <title>The complete genome of Methanohalophilus mahii DSM 5219.</title>
        <authorList>
            <consortium name="US DOE Joint Genome Institute (JGI-PGF)"/>
            <person name="Lucas S."/>
            <person name="Copeland A."/>
            <person name="Lapidus A."/>
            <person name="Glavina del Rio T."/>
            <person name="Dalin E."/>
            <person name="Tice H."/>
            <person name="Bruce D."/>
            <person name="Goodwin L."/>
            <person name="Pitluck S."/>
            <person name="Kyrpides N."/>
            <person name="Mavromatis K."/>
            <person name="Ivanova N."/>
            <person name="Lykidis A."/>
            <person name="Saunders E."/>
            <person name="Brettin T."/>
            <person name="Detter J.C."/>
            <person name="Han C."/>
            <person name="Land M."/>
            <person name="Hauser L."/>
            <person name="Markowitz V."/>
            <person name="Cheng J.-F."/>
            <person name="Hugenholtz P."/>
            <person name="Woyke T."/>
            <person name="Wu D."/>
            <person name="Spring S."/>
            <person name="Schneider S."/>
            <person name="Schroeder M."/>
            <person name="Klenk H.-P."/>
            <person name="Eisen J.A."/>
        </authorList>
    </citation>
    <scope>NUCLEOTIDE SEQUENCE [LARGE SCALE GENOMIC DNA]</scope>
    <source>
        <strain evidence="6">ATCC 35705 / DSM 5219 / SLP</strain>
    </source>
</reference>
<evidence type="ECO:0000256" key="1">
    <source>
        <dbReference type="ARBA" id="ARBA00004906"/>
    </source>
</evidence>
<dbReference type="InterPro" id="IPR006626">
    <property type="entry name" value="PbH1"/>
</dbReference>
<dbReference type="InterPro" id="IPR026453">
    <property type="entry name" value="PGF_pre_PGF"/>
</dbReference>
<dbReference type="RefSeq" id="WP_013036587.1">
    <property type="nucleotide sequence ID" value="NC_014002.1"/>
</dbReference>
<dbReference type="PANTHER" id="PTHR22990">
    <property type="entry name" value="F-BOX ONLY PROTEIN"/>
    <property type="match status" value="1"/>
</dbReference>
<dbReference type="NCBIfam" id="TIGR03804">
    <property type="entry name" value="para_beta_helix"/>
    <property type="match status" value="5"/>
</dbReference>
<dbReference type="Pfam" id="PF13229">
    <property type="entry name" value="Beta_helix"/>
    <property type="match status" value="1"/>
</dbReference>
<comment type="pathway">
    <text evidence="1">Protein modification; protein ubiquitination.</text>
</comment>
<evidence type="ECO:0000313" key="6">
    <source>
        <dbReference type="Proteomes" id="UP000001059"/>
    </source>
</evidence>
<dbReference type="InterPro" id="IPR007742">
    <property type="entry name" value="NosD_dom"/>
</dbReference>
<dbReference type="Gene3D" id="2.160.20.10">
    <property type="entry name" value="Single-stranded right-handed beta-helix, Pectin lyase-like"/>
    <property type="match status" value="4"/>
</dbReference>
<dbReference type="InterPro" id="IPR006633">
    <property type="entry name" value="Carb-bd_sugar_hydrolysis-dom"/>
</dbReference>
<gene>
    <name evidence="5" type="ordered locus">Mmah_0108</name>
</gene>
<accession>D5E8Y5</accession>
<dbReference type="SUPFAM" id="SSF51126">
    <property type="entry name" value="Pectin lyase-like"/>
    <property type="match status" value="3"/>
</dbReference>
<evidence type="ECO:0000256" key="3">
    <source>
        <dbReference type="ARBA" id="ARBA00022786"/>
    </source>
</evidence>
<dbReference type="InterPro" id="IPR012334">
    <property type="entry name" value="Pectin_lyas_fold"/>
</dbReference>
<dbReference type="InterPro" id="IPR011050">
    <property type="entry name" value="Pectin_lyase_fold/virulence"/>
</dbReference>
<sequence length="1290" mass="138787" precursor="true">MRIPLILLILTIMMVGTAGANTLNVTDESTTNNYTTIQYAVDNATSGDTIHVYPGTYSENVVVNKELNIISVDGASATHVMAAASSDHVFNISANNVTIDGFNVSGADESDFGKMSAGIYLRNVTKCTIFNNILSNNRYGIYLAASNNNNLTGNNVSENSVAGIHLDSSHGNYLVNNNISDNIDRGINIDLSNYNNLTNNEITKNSLQGISLYKSTENSMVSNTISGNGYTNYGAEAGIYLGSSTDNNIYNNWFNNSVNFKVMSGCDYNNWNTTSTTGPNIIGGPHIGGNYWATPDGDGFSQVNTDSNGDGFCDTPEDTYVIHEVQNNYDYLPLAGDNKEPSVVPITPPADKRIGPGHLLELNVSVTDTSEISSVVINVSSINNTINEIPLTNVSGYWVNNITVDTIADGVYNLSINATDVYGNSNTSVDISVERDSFVTVGAEGKDDTTIQNAINNTYDGDTIQVFPGTYEENLVVDKGLTIHAASDDPSETVIKAATSSQVIRINPEYGSQSNFTITGFTIDGNDTSYEGLSLYSNLKEVSPANYNFTFTDNVITNVSSTALTVNGLNEVHILNNNITDIGYAGIIARNINGLEINNNSLTNISSRSPESYSPDSVDVASRVMSAGISVSGVYEINIKDNVIQKCGSDGIHISPINDIYVQGQETYHEYAQSISVSGNEIHGVEYNGISIEGDRIVSKDISENVDYTLIINDNVIKSRYSGIYVEDTKSIECIDITNNDINSSSSSIDTILSSINLPSGILIVGEMVGVDVSEESTPDTSIKEVSINNNSINRSFIGIFVLGTSSPQIQDNIISSSKIGIAYGFNSEIGQHPVIAKNHIYNTSYGIDIFGITNLSISDNTINEFTEVGIGCEFTQNTSLNGNIINAGTEGEKGTGIQVSQSENATIRDNSIESARYGLYFEDSANRYNSIAMATDAEISITRPPSFSTQNSTVSGNTISNNGAGGIYLEYAENNTFYNNYLNNINNTVFGEGVANNTWNTTVTAGPNIIGGPRIGGNFWATPQGDGFGQVNVDSTSNGFCDNPRGSYNISGSGQYDYLPLAATTESKKVSSSGGRVYVGPSMPAENVQNTDSGIKRVLAGSNVKYDFSENAGSVFGISFDAKDDKGNVVAKVQVLKDKPDDVDTPSGNSYQMMSITVGNQDTISENNADNILIEFKVSKEWTEQNNIDPTTIRMTRFHDGDWQDLPSNEVGEDDEYFYFTAETSGFSVFSIVGDEYKEVIEELVAEESEVEDVEEPASENQNAQTPGFTGMFAVALIAGAALVMQKKD</sequence>
<protein>
    <submittedName>
        <fullName evidence="5">Periplasmic copper-binding protein</fullName>
    </submittedName>
</protein>
<dbReference type="SMART" id="SM00722">
    <property type="entry name" value="CASH"/>
    <property type="match status" value="4"/>
</dbReference>
<dbReference type="OrthoDB" id="121828at2157"/>
<proteinExistence type="predicted"/>
<dbReference type="InterPro" id="IPR039448">
    <property type="entry name" value="Beta_helix"/>
</dbReference>
<dbReference type="PANTHER" id="PTHR22990:SF15">
    <property type="entry name" value="F-BOX ONLY PROTEIN 10"/>
    <property type="match status" value="1"/>
</dbReference>
<dbReference type="Proteomes" id="UP000001059">
    <property type="component" value="Chromosome"/>
</dbReference>
<keyword evidence="6" id="KW-1185">Reference proteome</keyword>
<dbReference type="SMART" id="SM00710">
    <property type="entry name" value="PbH1"/>
    <property type="match status" value="21"/>
</dbReference>
<name>D5E8Y5_METMS</name>
<feature type="domain" description="Carbohydrate-binding/sugar hydrolysis" evidence="4">
    <location>
        <begin position="52"/>
        <end position="182"/>
    </location>
</feature>
<dbReference type="KEGG" id="mmh:Mmah_0108"/>
<dbReference type="NCBIfam" id="TIGR04213">
    <property type="entry name" value="PGF_pre_PGF"/>
    <property type="match status" value="1"/>
</dbReference>
<feature type="domain" description="Carbohydrate-binding/sugar hydrolysis" evidence="4">
    <location>
        <begin position="183"/>
        <end position="315"/>
    </location>
</feature>
<dbReference type="InterPro" id="IPR051550">
    <property type="entry name" value="SCF-Subunits/Alg-Epimerases"/>
</dbReference>
<dbReference type="EMBL" id="CP001994">
    <property type="protein sequence ID" value="ADE35644.1"/>
    <property type="molecule type" value="Genomic_DNA"/>
</dbReference>
<organism evidence="5 6">
    <name type="scientific">Methanohalophilus mahii (strain ATCC 35705 / DSM 5219 / SLP)</name>
    <dbReference type="NCBI Taxonomy" id="547558"/>
    <lineage>
        <taxon>Archaea</taxon>
        <taxon>Methanobacteriati</taxon>
        <taxon>Methanobacteriota</taxon>
        <taxon>Stenosarchaea group</taxon>
        <taxon>Methanomicrobia</taxon>
        <taxon>Methanosarcinales</taxon>
        <taxon>Methanosarcinaceae</taxon>
        <taxon>Methanohalophilus</taxon>
    </lineage>
</organism>
<keyword evidence="3" id="KW-0833">Ubl conjugation pathway</keyword>
<evidence type="ECO:0000256" key="2">
    <source>
        <dbReference type="ARBA" id="ARBA00022737"/>
    </source>
</evidence>
<feature type="domain" description="Carbohydrate-binding/sugar hydrolysis" evidence="4">
    <location>
        <begin position="691"/>
        <end position="851"/>
    </location>
</feature>